<name>A0A434A0Z4_9FLAO</name>
<sequence>MIVKKLLLGIVAFISLFSCDGDEKIDGKAINQLHQLSDDEIIAVSNMMLVPFEKRNTTKTFQKAEDPSPIVAYSQILAAQEMTMKIDSGTLSIMDNSYEENIKLLKDLNLISPLEITVIDNFSKQINTTHNFEKSINDFSKSILNLPLSITKKQKYINFIDGLRILNQMEPEYFKDSLTPEDALFGSCLSASIGVGIAFVGLATIEVGSFGLATGAAVVGFIWASAEWGKACKGQRGKIVSAQIKKLPKKIEFDGDGNILTEKENNSVRTKDRFFDEVIFNVIIK</sequence>
<organism evidence="1 2">
    <name type="scientific">Flavobacterium cupreum</name>
    <dbReference type="NCBI Taxonomy" id="2133766"/>
    <lineage>
        <taxon>Bacteria</taxon>
        <taxon>Pseudomonadati</taxon>
        <taxon>Bacteroidota</taxon>
        <taxon>Flavobacteriia</taxon>
        <taxon>Flavobacteriales</taxon>
        <taxon>Flavobacteriaceae</taxon>
        <taxon>Flavobacterium</taxon>
    </lineage>
</organism>
<reference evidence="2" key="1">
    <citation type="journal article" date="2019" name="Syst. Appl. Microbiol.">
        <title>Flavobacterium circumlabens sp. nov. and Flavobacterium cupreum sp. nov., two psychrotrophic species isolated from Antarctic environmental samples.</title>
        <authorList>
            <person name="Kralova S."/>
            <person name="Busse H.-J."/>
            <person name="Svec P."/>
            <person name="Maslanova I."/>
            <person name="Stankova E."/>
            <person name="Bartak M."/>
            <person name="Sedlacek I."/>
        </authorList>
    </citation>
    <scope>NUCLEOTIDE SEQUENCE [LARGE SCALE GENOMIC DNA]</scope>
    <source>
        <strain evidence="2">CCM 8825</strain>
    </source>
</reference>
<dbReference type="Proteomes" id="UP000288102">
    <property type="component" value="Unassembled WGS sequence"/>
</dbReference>
<accession>A0A434A0Z4</accession>
<evidence type="ECO:0000313" key="2">
    <source>
        <dbReference type="Proteomes" id="UP000288102"/>
    </source>
</evidence>
<protein>
    <submittedName>
        <fullName evidence="1">Uncharacterized protein</fullName>
    </submittedName>
</protein>
<dbReference type="AlphaFoldDB" id="A0A434A0Z4"/>
<gene>
    <name evidence="1" type="ORF">D0817_23065</name>
</gene>
<keyword evidence="2" id="KW-1185">Reference proteome</keyword>
<evidence type="ECO:0000313" key="1">
    <source>
        <dbReference type="EMBL" id="RUT68031.1"/>
    </source>
</evidence>
<dbReference type="PROSITE" id="PS51257">
    <property type="entry name" value="PROKAR_LIPOPROTEIN"/>
    <property type="match status" value="1"/>
</dbReference>
<dbReference type="EMBL" id="QWDM01000021">
    <property type="protein sequence ID" value="RUT68031.1"/>
    <property type="molecule type" value="Genomic_DNA"/>
</dbReference>
<proteinExistence type="predicted"/>
<comment type="caution">
    <text evidence="1">The sequence shown here is derived from an EMBL/GenBank/DDBJ whole genome shotgun (WGS) entry which is preliminary data.</text>
</comment>